<keyword evidence="4" id="KW-0408">Iron</keyword>
<reference evidence="10" key="1">
    <citation type="submission" date="2020-10" db="EMBL/GenBank/DDBJ databases">
        <title>Unveiling of a novel bifunctional photoreceptor, Dualchrome1, isolated from a cosmopolitan green alga.</title>
        <authorList>
            <person name="Suzuki S."/>
            <person name="Kawachi M."/>
        </authorList>
    </citation>
    <scope>NUCLEOTIDE SEQUENCE</scope>
    <source>
        <strain evidence="10">NIES 2893</strain>
    </source>
</reference>
<dbReference type="Proteomes" id="UP000660262">
    <property type="component" value="Unassembled WGS sequence"/>
</dbReference>
<keyword evidence="6" id="KW-0534">Nitrate assimilation</keyword>
<dbReference type="OrthoDB" id="1910064at2759"/>
<feature type="transmembrane region" description="Helical" evidence="8">
    <location>
        <begin position="287"/>
        <end position="308"/>
    </location>
</feature>
<evidence type="ECO:0000256" key="7">
    <source>
        <dbReference type="SAM" id="MobiDB-lite"/>
    </source>
</evidence>
<dbReference type="InterPro" id="IPR036922">
    <property type="entry name" value="Rieske_2Fe-2S_sf"/>
</dbReference>
<feature type="transmembrane region" description="Helical" evidence="8">
    <location>
        <begin position="314"/>
        <end position="334"/>
    </location>
</feature>
<organism evidence="10 11">
    <name type="scientific">Pycnococcus provasolii</name>
    <dbReference type="NCBI Taxonomy" id="41880"/>
    <lineage>
        <taxon>Eukaryota</taxon>
        <taxon>Viridiplantae</taxon>
        <taxon>Chlorophyta</taxon>
        <taxon>Pseudoscourfieldiophyceae</taxon>
        <taxon>Pseudoscourfieldiales</taxon>
        <taxon>Pycnococcaceae</taxon>
        <taxon>Pycnococcus</taxon>
    </lineage>
</organism>
<evidence type="ECO:0000256" key="3">
    <source>
        <dbReference type="ARBA" id="ARBA00023002"/>
    </source>
</evidence>
<gene>
    <name evidence="10" type="ORF">PPROV_000410100</name>
</gene>
<dbReference type="PANTHER" id="PTHR43456:SF2">
    <property type="entry name" value="RIESKE (2FE-2S) DOMAIN-CONTAINING PROTEIN"/>
    <property type="match status" value="1"/>
</dbReference>
<feature type="compositionally biased region" description="Low complexity" evidence="7">
    <location>
        <begin position="84"/>
        <end position="100"/>
    </location>
</feature>
<feature type="region of interest" description="Disordered" evidence="7">
    <location>
        <begin position="1"/>
        <end position="53"/>
    </location>
</feature>
<keyword evidence="8" id="KW-1133">Transmembrane helix</keyword>
<dbReference type="InterPro" id="IPR012748">
    <property type="entry name" value="Rieske-like_NirD"/>
</dbReference>
<evidence type="ECO:0000313" key="10">
    <source>
        <dbReference type="EMBL" id="GHP05349.1"/>
    </source>
</evidence>
<evidence type="ECO:0000259" key="9">
    <source>
        <dbReference type="PROSITE" id="PS51296"/>
    </source>
</evidence>
<evidence type="ECO:0000256" key="4">
    <source>
        <dbReference type="ARBA" id="ARBA00023004"/>
    </source>
</evidence>
<comment type="caution">
    <text evidence="10">The sequence shown here is derived from an EMBL/GenBank/DDBJ whole genome shotgun (WGS) entry which is preliminary data.</text>
</comment>
<dbReference type="AlphaFoldDB" id="A0A830HJ84"/>
<dbReference type="Pfam" id="PF13806">
    <property type="entry name" value="Rieske_2"/>
    <property type="match status" value="1"/>
</dbReference>
<dbReference type="GO" id="GO:0008942">
    <property type="term" value="F:nitrite reductase [NAD(P)H] activity"/>
    <property type="evidence" value="ECO:0007669"/>
    <property type="project" value="InterPro"/>
</dbReference>
<dbReference type="GO" id="GO:0046872">
    <property type="term" value="F:metal ion binding"/>
    <property type="evidence" value="ECO:0007669"/>
    <property type="project" value="UniProtKB-KW"/>
</dbReference>
<evidence type="ECO:0000256" key="5">
    <source>
        <dbReference type="ARBA" id="ARBA00023014"/>
    </source>
</evidence>
<accession>A0A830HJ84</accession>
<evidence type="ECO:0000256" key="2">
    <source>
        <dbReference type="ARBA" id="ARBA00022723"/>
    </source>
</evidence>
<dbReference type="GO" id="GO:0051537">
    <property type="term" value="F:2 iron, 2 sulfur cluster binding"/>
    <property type="evidence" value="ECO:0007669"/>
    <property type="project" value="UniProtKB-KW"/>
</dbReference>
<protein>
    <recommendedName>
        <fullName evidence="9">Rieske domain-containing protein</fullName>
    </recommendedName>
</protein>
<dbReference type="GO" id="GO:0042128">
    <property type="term" value="P:nitrate assimilation"/>
    <property type="evidence" value="ECO:0007669"/>
    <property type="project" value="UniProtKB-KW"/>
</dbReference>
<evidence type="ECO:0000256" key="1">
    <source>
        <dbReference type="ARBA" id="ARBA00022714"/>
    </source>
</evidence>
<evidence type="ECO:0000256" key="6">
    <source>
        <dbReference type="ARBA" id="ARBA00023063"/>
    </source>
</evidence>
<keyword evidence="1" id="KW-0001">2Fe-2S</keyword>
<evidence type="ECO:0000313" key="11">
    <source>
        <dbReference type="Proteomes" id="UP000660262"/>
    </source>
</evidence>
<proteinExistence type="predicted"/>
<evidence type="ECO:0000256" key="8">
    <source>
        <dbReference type="SAM" id="Phobius"/>
    </source>
</evidence>
<dbReference type="SUPFAM" id="SSF50022">
    <property type="entry name" value="ISP domain"/>
    <property type="match status" value="1"/>
</dbReference>
<keyword evidence="3" id="KW-0560">Oxidoreductase</keyword>
<dbReference type="Gene3D" id="2.102.10.10">
    <property type="entry name" value="Rieske [2Fe-2S] iron-sulphur domain"/>
    <property type="match status" value="1"/>
</dbReference>
<name>A0A830HJ84_9CHLO</name>
<feature type="compositionally biased region" description="Low complexity" evidence="7">
    <location>
        <begin position="13"/>
        <end position="39"/>
    </location>
</feature>
<keyword evidence="2" id="KW-0479">Metal-binding</keyword>
<dbReference type="EMBL" id="BNJQ01000010">
    <property type="protein sequence ID" value="GHP05349.1"/>
    <property type="molecule type" value="Genomic_DNA"/>
</dbReference>
<feature type="region of interest" description="Disordered" evidence="7">
    <location>
        <begin position="84"/>
        <end position="109"/>
    </location>
</feature>
<feature type="domain" description="Rieske" evidence="9">
    <location>
        <begin position="105"/>
        <end position="217"/>
    </location>
</feature>
<keyword evidence="11" id="KW-1185">Reference proteome</keyword>
<keyword evidence="8" id="KW-0472">Membrane</keyword>
<dbReference type="PROSITE" id="PS51296">
    <property type="entry name" value="RIESKE"/>
    <property type="match status" value="1"/>
</dbReference>
<dbReference type="InterPro" id="IPR017941">
    <property type="entry name" value="Rieske_2Fe-2S"/>
</dbReference>
<keyword evidence="5" id="KW-0411">Iron-sulfur</keyword>
<dbReference type="PANTHER" id="PTHR43456">
    <property type="entry name" value="RIESKE (2FE-2S) DOMAIN-CONTAINING PROTEIN"/>
    <property type="match status" value="1"/>
</dbReference>
<keyword evidence="8" id="KW-0812">Transmembrane</keyword>
<sequence>MSLAMNMKTPLKSSSLHSRSSFRASSRSRPSSSCVFTSSLSRRPQGVGSQTSLPSSSVRRVFLSSRFLQLQTLVKCSAEAAPSQETTEAAAAPPASATPPGGDFIPVLSDADLPKGERKITAAGEKSVLLFWYKNKIVGIEPRSPAEAAYSEGFIDGLLTQNDEVTCPQTASTFSLKDGSITSWYPSNPVLRALTPQELCRPLEVFPVQMAGGAIYVDPVNTNLRGTEYEQAGGYSSKGGFGTSAENNNIYGIEPRMYIEGTDPDDGSVEEIRNASSEAKKFSPATLLIQALAAGIIGVAGTAVGVYYESPVGIAAFWLVGFLIFGSTTFKFFFDDDEQ</sequence>